<proteinExistence type="predicted"/>
<dbReference type="AlphaFoldDB" id="D2Z332"/>
<protein>
    <submittedName>
        <fullName evidence="2">Uncharacterized protein</fullName>
    </submittedName>
</protein>
<evidence type="ECO:0000313" key="2">
    <source>
        <dbReference type="EMBL" id="EFC90250.1"/>
    </source>
</evidence>
<dbReference type="PaxDb" id="469381-Dpep_0218"/>
<gene>
    <name evidence="2" type="ORF">Dpep_0218</name>
</gene>
<evidence type="ECO:0000256" key="1">
    <source>
        <dbReference type="SAM" id="Phobius"/>
    </source>
</evidence>
<reference evidence="2 3" key="1">
    <citation type="journal article" date="2010" name="Stand. Genomic Sci.">
        <title>Permanent draft genome sequence of Dethiosulfovibrio peptidovorans type strain (SEBR 4207).</title>
        <authorList>
            <person name="Labutti K."/>
            <person name="Mayilraj S."/>
            <person name="Clum A."/>
            <person name="Lucas S."/>
            <person name="Glavina Del Rio T."/>
            <person name="Nolan M."/>
            <person name="Tice H."/>
            <person name="Cheng J.F."/>
            <person name="Pitluck S."/>
            <person name="Liolios K."/>
            <person name="Ivanova N."/>
            <person name="Mavromatis K."/>
            <person name="Mikhailova N."/>
            <person name="Pati A."/>
            <person name="Goodwin L."/>
            <person name="Chen A."/>
            <person name="Palaniappan K."/>
            <person name="Land M."/>
            <person name="Hauser L."/>
            <person name="Chang Y.J."/>
            <person name="Jeffries C.D."/>
            <person name="Rohde M."/>
            <person name="Spring S."/>
            <person name="Goker M."/>
            <person name="Woyke T."/>
            <person name="Bristow J."/>
            <person name="Eisen J.A."/>
            <person name="Markowitz V."/>
            <person name="Hugenholtz P."/>
            <person name="Kyrpides N.C."/>
            <person name="Klenk H.P."/>
            <person name="Lapidus A."/>
        </authorList>
    </citation>
    <scope>NUCLEOTIDE SEQUENCE [LARGE SCALE GENOMIC DNA]</scope>
    <source>
        <strain evidence="2 3">DSM 11002</strain>
    </source>
</reference>
<dbReference type="Proteomes" id="UP000006427">
    <property type="component" value="Unassembled WGS sequence"/>
</dbReference>
<keyword evidence="1" id="KW-0472">Membrane</keyword>
<evidence type="ECO:0000313" key="3">
    <source>
        <dbReference type="Proteomes" id="UP000006427"/>
    </source>
</evidence>
<name>D2Z332_9BACT</name>
<accession>D2Z332</accession>
<dbReference type="EMBL" id="ABTR02000001">
    <property type="protein sequence ID" value="EFC90250.1"/>
    <property type="molecule type" value="Genomic_DNA"/>
</dbReference>
<comment type="caution">
    <text evidence="2">The sequence shown here is derived from an EMBL/GenBank/DDBJ whole genome shotgun (WGS) entry which is preliminary data.</text>
</comment>
<keyword evidence="3" id="KW-1185">Reference proteome</keyword>
<dbReference type="eggNOG" id="ENOG503381I">
    <property type="taxonomic scope" value="Bacteria"/>
</dbReference>
<organism evidence="2 3">
    <name type="scientific">Dethiosulfovibrio peptidovorans DSM 11002</name>
    <dbReference type="NCBI Taxonomy" id="469381"/>
    <lineage>
        <taxon>Bacteria</taxon>
        <taxon>Thermotogati</taxon>
        <taxon>Synergistota</taxon>
        <taxon>Synergistia</taxon>
        <taxon>Synergistales</taxon>
        <taxon>Dethiosulfovibrionaceae</taxon>
        <taxon>Dethiosulfovibrio</taxon>
    </lineage>
</organism>
<keyword evidence="1" id="KW-1133">Transmembrane helix</keyword>
<dbReference type="STRING" id="469381.Dpep_0218"/>
<feature type="transmembrane region" description="Helical" evidence="1">
    <location>
        <begin position="12"/>
        <end position="30"/>
    </location>
</feature>
<sequence length="156" mass="17676">MSSLKSEKSFALFVFSSILFFALFFLWITFHRGPLGKVRIERAVVCVDVDDSGVPYGVGGRFSFGIRQLCMVMDSTGGEEDDSVRLRWYYRGQLIHEEIQLLGDGRDESRMFYLLREDGAPLPLGAYEIQVDLNDRPIRRIPFAVVEGNGTAEKSL</sequence>
<keyword evidence="1" id="KW-0812">Transmembrane</keyword>